<feature type="compositionally biased region" description="Polar residues" evidence="1">
    <location>
        <begin position="223"/>
        <end position="239"/>
    </location>
</feature>
<proteinExistence type="predicted"/>
<dbReference type="VEuPathDB" id="CryptoDB:Vbra_17533"/>
<feature type="region of interest" description="Disordered" evidence="1">
    <location>
        <begin position="145"/>
        <end position="275"/>
    </location>
</feature>
<evidence type="ECO:0000256" key="1">
    <source>
        <dbReference type="SAM" id="MobiDB-lite"/>
    </source>
</evidence>
<evidence type="ECO:0000313" key="2">
    <source>
        <dbReference type="EMBL" id="CEM27574.1"/>
    </source>
</evidence>
<keyword evidence="3" id="KW-1185">Reference proteome</keyword>
<dbReference type="InParanoid" id="A0A0G4GDY0"/>
<feature type="compositionally biased region" description="Basic and acidic residues" evidence="1">
    <location>
        <begin position="152"/>
        <end position="161"/>
    </location>
</feature>
<accession>A0A0G4GDY0</accession>
<evidence type="ECO:0000313" key="3">
    <source>
        <dbReference type="Proteomes" id="UP000041254"/>
    </source>
</evidence>
<dbReference type="EMBL" id="CDMY01000635">
    <property type="protein sequence ID" value="CEM27574.1"/>
    <property type="molecule type" value="Genomic_DNA"/>
</dbReference>
<gene>
    <name evidence="2" type="ORF">Vbra_17533</name>
</gene>
<name>A0A0G4GDY0_VITBC</name>
<sequence length="336" mass="36628">MATSRWSSFDDQGEPLQHFLLPVVREEADDGETSSGLEKRERAFLKPEDVINASFKRVTKNIADADSPSTRLFLPSDIFRKQRTLPVVQAATEALAGPQPLFIADIKVREITEDDPLGWVLEEIANGTIVPSLLPRLSATVTQQAAPSAAKASEEAEHGEDGQLTIPIVPRSKAAAGTEKKREKKGKPQPSTRASKKKTTRVSFAGKLSPMDTSPKSAPARKASQSPAHSPTVSPSRQTPWYIPPTEWFGKKGGSPSWKGSQHLREGGDDEVENSGKLLYHELETVSARQGDGRISTSDGVTVGASNVAVLPISREFREPIQELAPEQQRMPHFLE</sequence>
<reference evidence="2 3" key="1">
    <citation type="submission" date="2014-11" db="EMBL/GenBank/DDBJ databases">
        <authorList>
            <person name="Zhu J."/>
            <person name="Qi W."/>
            <person name="Song R."/>
        </authorList>
    </citation>
    <scope>NUCLEOTIDE SEQUENCE [LARGE SCALE GENOMIC DNA]</scope>
</reference>
<protein>
    <submittedName>
        <fullName evidence="2">Uncharacterized protein</fullName>
    </submittedName>
</protein>
<dbReference type="Proteomes" id="UP000041254">
    <property type="component" value="Unassembled WGS sequence"/>
</dbReference>
<dbReference type="AlphaFoldDB" id="A0A0G4GDY0"/>
<organism evidence="2 3">
    <name type="scientific">Vitrella brassicaformis (strain CCMP3155)</name>
    <dbReference type="NCBI Taxonomy" id="1169540"/>
    <lineage>
        <taxon>Eukaryota</taxon>
        <taxon>Sar</taxon>
        <taxon>Alveolata</taxon>
        <taxon>Colpodellida</taxon>
        <taxon>Vitrellaceae</taxon>
        <taxon>Vitrella</taxon>
    </lineage>
</organism>